<organism evidence="1 2">
    <name type="scientific">Adiantum capillus-veneris</name>
    <name type="common">Maidenhair fern</name>
    <dbReference type="NCBI Taxonomy" id="13818"/>
    <lineage>
        <taxon>Eukaryota</taxon>
        <taxon>Viridiplantae</taxon>
        <taxon>Streptophyta</taxon>
        <taxon>Embryophyta</taxon>
        <taxon>Tracheophyta</taxon>
        <taxon>Polypodiopsida</taxon>
        <taxon>Polypodiidae</taxon>
        <taxon>Polypodiales</taxon>
        <taxon>Pteridineae</taxon>
        <taxon>Pteridaceae</taxon>
        <taxon>Vittarioideae</taxon>
        <taxon>Adiantum</taxon>
    </lineage>
</organism>
<protein>
    <submittedName>
        <fullName evidence="1">Uncharacterized protein</fullName>
    </submittedName>
</protein>
<keyword evidence="2" id="KW-1185">Reference proteome</keyword>
<evidence type="ECO:0000313" key="1">
    <source>
        <dbReference type="EMBL" id="KAI5069956.1"/>
    </source>
</evidence>
<accession>A0A9D4ZEQ7</accession>
<sequence>MKESRSDLCGYKICWPHQGHQFLGSAFSISKQLHCKCFDCGCYSVCWDCSSLEVMHTFTSAEHSILIENDNIRLAHTNFTYLKMAF</sequence>
<reference evidence="1" key="1">
    <citation type="submission" date="2021-01" db="EMBL/GenBank/DDBJ databases">
        <title>Adiantum capillus-veneris genome.</title>
        <authorList>
            <person name="Fang Y."/>
            <person name="Liao Q."/>
        </authorList>
    </citation>
    <scope>NUCLEOTIDE SEQUENCE</scope>
    <source>
        <strain evidence="1">H3</strain>
        <tissue evidence="1">Leaf</tissue>
    </source>
</reference>
<name>A0A9D4ZEQ7_ADICA</name>
<proteinExistence type="predicted"/>
<comment type="caution">
    <text evidence="1">The sequence shown here is derived from an EMBL/GenBank/DDBJ whole genome shotgun (WGS) entry which is preliminary data.</text>
</comment>
<evidence type="ECO:0000313" key="2">
    <source>
        <dbReference type="Proteomes" id="UP000886520"/>
    </source>
</evidence>
<dbReference type="Proteomes" id="UP000886520">
    <property type="component" value="Chromosome 14"/>
</dbReference>
<dbReference type="AlphaFoldDB" id="A0A9D4ZEQ7"/>
<dbReference type="OrthoDB" id="1922941at2759"/>
<dbReference type="EMBL" id="JABFUD020000014">
    <property type="protein sequence ID" value="KAI5069956.1"/>
    <property type="molecule type" value="Genomic_DNA"/>
</dbReference>
<gene>
    <name evidence="1" type="ORF">GOP47_0014299</name>
</gene>